<evidence type="ECO:0000313" key="3">
    <source>
        <dbReference type="Proteomes" id="UP001359886"/>
    </source>
</evidence>
<proteinExistence type="predicted"/>
<evidence type="ECO:0000313" key="2">
    <source>
        <dbReference type="EMBL" id="MEJ8569228.1"/>
    </source>
</evidence>
<feature type="region of interest" description="Disordered" evidence="1">
    <location>
        <begin position="67"/>
        <end position="86"/>
    </location>
</feature>
<gene>
    <name evidence="2" type="ORF">V3330_16475</name>
</gene>
<organism evidence="2 3">
    <name type="scientific">Elongatibacter sediminis</name>
    <dbReference type="NCBI Taxonomy" id="3119006"/>
    <lineage>
        <taxon>Bacteria</taxon>
        <taxon>Pseudomonadati</taxon>
        <taxon>Pseudomonadota</taxon>
        <taxon>Gammaproteobacteria</taxon>
        <taxon>Chromatiales</taxon>
        <taxon>Wenzhouxiangellaceae</taxon>
        <taxon>Elongatibacter</taxon>
    </lineage>
</organism>
<dbReference type="Proteomes" id="UP001359886">
    <property type="component" value="Unassembled WGS sequence"/>
</dbReference>
<dbReference type="EMBL" id="JAZHOG010000012">
    <property type="protein sequence ID" value="MEJ8569228.1"/>
    <property type="molecule type" value="Genomic_DNA"/>
</dbReference>
<comment type="caution">
    <text evidence="2">The sequence shown here is derived from an EMBL/GenBank/DDBJ whole genome shotgun (WGS) entry which is preliminary data.</text>
</comment>
<protein>
    <submittedName>
        <fullName evidence="2">Uncharacterized protein</fullName>
    </submittedName>
</protein>
<keyword evidence="3" id="KW-1185">Reference proteome</keyword>
<accession>A0AAW9RG43</accession>
<sequence>MSIPRIFAERISAIEPDVNNGNIKLTFAVNGRKGSEDTAQIIMHVNDLRRAFGEVFEVVQRTYFDPKRPATDTSVAGKPLDDLTAD</sequence>
<dbReference type="RefSeq" id="WP_354696553.1">
    <property type="nucleotide sequence ID" value="NZ_JAZHOG010000012.1"/>
</dbReference>
<name>A0AAW9RG43_9GAMM</name>
<reference evidence="2 3" key="1">
    <citation type="submission" date="2024-02" db="EMBL/GenBank/DDBJ databases">
        <title>A novel Wenzhouxiangellaceae bacterium, isolated from coastal sediments.</title>
        <authorList>
            <person name="Du Z.-J."/>
            <person name="Ye Y.-Q."/>
            <person name="Zhang X.-Y."/>
        </authorList>
    </citation>
    <scope>NUCLEOTIDE SEQUENCE [LARGE SCALE GENOMIC DNA]</scope>
    <source>
        <strain evidence="2 3">CH-27</strain>
    </source>
</reference>
<evidence type="ECO:0000256" key="1">
    <source>
        <dbReference type="SAM" id="MobiDB-lite"/>
    </source>
</evidence>
<dbReference type="AlphaFoldDB" id="A0AAW9RG43"/>